<feature type="region of interest" description="Disordered" evidence="3">
    <location>
        <begin position="36"/>
        <end position="80"/>
    </location>
</feature>
<evidence type="ECO:0000313" key="6">
    <source>
        <dbReference type="Proteomes" id="UP000224634"/>
    </source>
</evidence>
<evidence type="ECO:0000256" key="1">
    <source>
        <dbReference type="ARBA" id="ARBA00005331"/>
    </source>
</evidence>
<proteinExistence type="inferred from homology"/>
<protein>
    <recommendedName>
        <fullName evidence="4">Autophagy-related protein 16 domain-containing protein</fullName>
    </recommendedName>
</protein>
<evidence type="ECO:0000256" key="3">
    <source>
        <dbReference type="SAM" id="MobiDB-lite"/>
    </source>
</evidence>
<feature type="domain" description="Autophagy-related protein 16" evidence="4">
    <location>
        <begin position="7"/>
        <end position="200"/>
    </location>
</feature>
<dbReference type="CDD" id="cd22887">
    <property type="entry name" value="Atg16_CCD"/>
    <property type="match status" value="1"/>
</dbReference>
<evidence type="ECO:0000259" key="4">
    <source>
        <dbReference type="Pfam" id="PF08614"/>
    </source>
</evidence>
<sequence>MSNWKEEYFAALGVRDQREKANIALYDAYTRLADRTSAIQQQQQAQSSSTSSLPQPPNKKLPSKPDPSSAQPPPTGPITSDVLTTTLKELSEAQKSRTDLLDKLSKTTSELEKLKKKTSTDARRIADLSGERAHFQVRIKDRDEELRGKTKLLDDLHAEVVSLNLQFNMAEDRAKKMEQDNQELVDRWMAQKRHEADEMNKTSKFS</sequence>
<dbReference type="Pfam" id="PF08614">
    <property type="entry name" value="ATG16"/>
    <property type="match status" value="1"/>
</dbReference>
<dbReference type="SUPFAM" id="SSF144284">
    <property type="entry name" value="Sec2 N-terminal region"/>
    <property type="match status" value="1"/>
</dbReference>
<keyword evidence="2" id="KW-0175">Coiled coil</keyword>
<dbReference type="Gene3D" id="1.20.5.170">
    <property type="match status" value="1"/>
</dbReference>
<evidence type="ECO:0000256" key="2">
    <source>
        <dbReference type="SAM" id="Coils"/>
    </source>
</evidence>
<name>A0A2B7YE32_POLH7</name>
<dbReference type="InterPro" id="IPR013923">
    <property type="entry name" value="Autophagy-rel_prot_16_dom"/>
</dbReference>
<comment type="caution">
    <text evidence="5">The sequence shown here is derived from an EMBL/GenBank/DDBJ whole genome shotgun (WGS) entry which is preliminary data.</text>
</comment>
<organism evidence="5 6">
    <name type="scientific">Polytolypa hystricis (strain UAMH7299)</name>
    <dbReference type="NCBI Taxonomy" id="1447883"/>
    <lineage>
        <taxon>Eukaryota</taxon>
        <taxon>Fungi</taxon>
        <taxon>Dikarya</taxon>
        <taxon>Ascomycota</taxon>
        <taxon>Pezizomycotina</taxon>
        <taxon>Eurotiomycetes</taxon>
        <taxon>Eurotiomycetidae</taxon>
        <taxon>Onygenales</taxon>
        <taxon>Onygenales incertae sedis</taxon>
        <taxon>Polytolypa</taxon>
    </lineage>
</organism>
<reference evidence="5 6" key="1">
    <citation type="submission" date="2017-10" db="EMBL/GenBank/DDBJ databases">
        <title>Comparative genomics in systemic dimorphic fungi from Ajellomycetaceae.</title>
        <authorList>
            <person name="Munoz J.F."/>
            <person name="Mcewen J.G."/>
            <person name="Clay O.K."/>
            <person name="Cuomo C.A."/>
        </authorList>
    </citation>
    <scope>NUCLEOTIDE SEQUENCE [LARGE SCALE GENOMIC DNA]</scope>
    <source>
        <strain evidence="5 6">UAMH7299</strain>
    </source>
</reference>
<comment type="similarity">
    <text evidence="1">Belongs to the ATG16 family.</text>
</comment>
<keyword evidence="6" id="KW-1185">Reference proteome</keyword>
<dbReference type="EMBL" id="PDNA01000047">
    <property type="protein sequence ID" value="PGH19450.1"/>
    <property type="molecule type" value="Genomic_DNA"/>
</dbReference>
<dbReference type="STRING" id="1447883.A0A2B7YE32"/>
<feature type="compositionally biased region" description="Low complexity" evidence="3">
    <location>
        <begin position="36"/>
        <end position="52"/>
    </location>
</feature>
<dbReference type="OrthoDB" id="8949486at2759"/>
<dbReference type="AlphaFoldDB" id="A0A2B7YE32"/>
<evidence type="ECO:0000313" key="5">
    <source>
        <dbReference type="EMBL" id="PGH19450.1"/>
    </source>
</evidence>
<gene>
    <name evidence="5" type="ORF">AJ80_03951</name>
</gene>
<dbReference type="Proteomes" id="UP000224634">
    <property type="component" value="Unassembled WGS sequence"/>
</dbReference>
<feature type="coiled-coil region" evidence="2">
    <location>
        <begin position="153"/>
        <end position="187"/>
    </location>
</feature>
<accession>A0A2B7YE32</accession>